<dbReference type="InterPro" id="IPR038670">
    <property type="entry name" value="HslJ-like_sf"/>
</dbReference>
<keyword evidence="4" id="KW-1185">Reference proteome</keyword>
<dbReference type="InterPro" id="IPR005184">
    <property type="entry name" value="DUF306_Meta_HslJ"/>
</dbReference>
<dbReference type="EMBL" id="CP136924">
    <property type="protein sequence ID" value="WXA01907.1"/>
    <property type="molecule type" value="Genomic_DNA"/>
</dbReference>
<name>A0AAU6NWE9_9FLAO</name>
<accession>A0AAU6NWE9</accession>
<dbReference type="PANTHER" id="PTHR35535">
    <property type="entry name" value="HEAT SHOCK PROTEIN HSLJ"/>
    <property type="match status" value="1"/>
</dbReference>
<sequence length="266" mass="29929">MKKLLFSLSICLIIVSCGNKKEHKEATATDSVTSLDTTSQITPVAKQKLASDVYFNAQGTEPFWSLKISEKGITLNILEDSITTPHTTPVRAQDANIKHYNLETELTEMVIKISQKECVNTASGLSSPYSVTVDYKRGKETTFTKLNGCGTYITDYRLHDIWVLETLHNETVTTADFKKKLPSIEINTTTNTFSGYAGCNTMRGALFYEKNLLRFTDIITTKMMCANNKENDIIKALKSATNYSIKNNRLHLFNPNEELLVFKKID</sequence>
<dbReference type="PANTHER" id="PTHR35535:SF1">
    <property type="entry name" value="HEAT SHOCK PROTEIN HSLJ"/>
    <property type="match status" value="1"/>
</dbReference>
<evidence type="ECO:0000313" key="4">
    <source>
        <dbReference type="Proteomes" id="UP001368318"/>
    </source>
</evidence>
<evidence type="ECO:0000313" key="3">
    <source>
        <dbReference type="EMBL" id="WXA12932.1"/>
    </source>
</evidence>
<evidence type="ECO:0000313" key="2">
    <source>
        <dbReference type="EMBL" id="WXA01907.1"/>
    </source>
</evidence>
<reference evidence="2 4" key="1">
    <citation type="submission" date="2023-10" db="EMBL/GenBank/DDBJ databases">
        <title>Culture-based analysis of two novel bacteria associated with mangrove crab gills.</title>
        <authorList>
            <person name="Yang X."/>
            <person name="Garuglieri E."/>
            <person name="Van Goethem M.W."/>
            <person name="Fusi M."/>
            <person name="Marasco R."/>
            <person name="Daffonchio D.G."/>
        </authorList>
    </citation>
    <scope>NUCLEOTIDE SEQUENCE [LARGE SCALE GENOMIC DNA]</scope>
    <source>
        <strain evidence="3">UG2-1</strain>
        <strain evidence="2">UG2-2</strain>
        <strain evidence="4">UG2_2</strain>
    </source>
</reference>
<dbReference type="Proteomes" id="UP001368318">
    <property type="component" value="Chromosome"/>
</dbReference>
<dbReference type="Gene3D" id="2.40.128.270">
    <property type="match status" value="1"/>
</dbReference>
<evidence type="ECO:0000259" key="1">
    <source>
        <dbReference type="Pfam" id="PF03724"/>
    </source>
</evidence>
<gene>
    <name evidence="3" type="ORF">R3L15_12500</name>
    <name evidence="2" type="ORF">R3L16_09090</name>
</gene>
<feature type="domain" description="DUF306" evidence="1">
    <location>
        <begin position="160"/>
        <end position="262"/>
    </location>
</feature>
<proteinExistence type="predicted"/>
<dbReference type="RefSeq" id="WP_338732057.1">
    <property type="nucleotide sequence ID" value="NZ_CP136924.1"/>
</dbReference>
<dbReference type="PROSITE" id="PS51257">
    <property type="entry name" value="PROKAR_LIPOPROTEIN"/>
    <property type="match status" value="1"/>
</dbReference>
<dbReference type="AlphaFoldDB" id="A0AAU6NWE9"/>
<dbReference type="Pfam" id="PF03724">
    <property type="entry name" value="META"/>
    <property type="match status" value="1"/>
</dbReference>
<dbReference type="InterPro" id="IPR053147">
    <property type="entry name" value="Hsp_HslJ-like"/>
</dbReference>
<protein>
    <submittedName>
        <fullName evidence="2">META domain-containing protein</fullName>
    </submittedName>
</protein>
<organism evidence="2 4">
    <name type="scientific">Mangrovimonas cancribranchiae</name>
    <dbReference type="NCBI Taxonomy" id="3080055"/>
    <lineage>
        <taxon>Bacteria</taxon>
        <taxon>Pseudomonadati</taxon>
        <taxon>Bacteroidota</taxon>
        <taxon>Flavobacteriia</taxon>
        <taxon>Flavobacteriales</taxon>
        <taxon>Flavobacteriaceae</taxon>
        <taxon>Mangrovimonas</taxon>
    </lineage>
</organism>
<dbReference type="EMBL" id="CP136925">
    <property type="protein sequence ID" value="WXA12932.1"/>
    <property type="molecule type" value="Genomic_DNA"/>
</dbReference>
<dbReference type="KEGG" id="mcaa:R3L15_12500"/>